<comment type="caution">
    <text evidence="1">The sequence shown here is derived from an EMBL/GenBank/DDBJ whole genome shotgun (WGS) entry which is preliminary data.</text>
</comment>
<evidence type="ECO:0000313" key="1">
    <source>
        <dbReference type="EMBL" id="MDR7268428.1"/>
    </source>
</evidence>
<evidence type="ECO:0000313" key="2">
    <source>
        <dbReference type="Proteomes" id="UP001180453"/>
    </source>
</evidence>
<protein>
    <recommendedName>
        <fullName evidence="3">DUF4124 domain-containing protein</fullName>
    </recommendedName>
</protein>
<dbReference type="Proteomes" id="UP001180453">
    <property type="component" value="Unassembled WGS sequence"/>
</dbReference>
<name>A0ABU1YHU2_ROSSA</name>
<gene>
    <name evidence="1" type="ORF">J2X20_001057</name>
</gene>
<organism evidence="1 2">
    <name type="scientific">Roseateles saccharophilus</name>
    <name type="common">Pseudomonas saccharophila</name>
    <dbReference type="NCBI Taxonomy" id="304"/>
    <lineage>
        <taxon>Bacteria</taxon>
        <taxon>Pseudomonadati</taxon>
        <taxon>Pseudomonadota</taxon>
        <taxon>Betaproteobacteria</taxon>
        <taxon>Burkholderiales</taxon>
        <taxon>Sphaerotilaceae</taxon>
        <taxon>Roseateles</taxon>
    </lineage>
</organism>
<reference evidence="1 2" key="1">
    <citation type="submission" date="2023-07" db="EMBL/GenBank/DDBJ databases">
        <title>Sorghum-associated microbial communities from plants grown in Nebraska, USA.</title>
        <authorList>
            <person name="Schachtman D."/>
        </authorList>
    </citation>
    <scope>NUCLEOTIDE SEQUENCE [LARGE SCALE GENOMIC DNA]</scope>
    <source>
        <strain evidence="1 2">BE314</strain>
    </source>
</reference>
<accession>A0ABU1YHU2</accession>
<keyword evidence="2" id="KW-1185">Reference proteome</keyword>
<dbReference type="EMBL" id="JAVDXU010000001">
    <property type="protein sequence ID" value="MDR7268428.1"/>
    <property type="molecule type" value="Genomic_DNA"/>
</dbReference>
<sequence>MAALASPAQSVYKCVKGGSISYQSSPCEGAAVSAQVATPIQTGAGGLPWEGLRQGMSPEDLKRLVPDLGAPTGESRIQSLTRKREARVAGFDFAVQYAFDGDRGLKSVLFERVGDGKVLDLQLSSNTGNLAAFERLTQFLGRKYGQPSTSELKTKETGFPGLSATSEWMVEGGKLFVAVIPVTAETSMLNMGLIFRPGTKR</sequence>
<evidence type="ECO:0008006" key="3">
    <source>
        <dbReference type="Google" id="ProtNLM"/>
    </source>
</evidence>
<proteinExistence type="predicted"/>